<dbReference type="InterPro" id="IPR036736">
    <property type="entry name" value="ACP-like_sf"/>
</dbReference>
<dbReference type="SUPFAM" id="SSF53474">
    <property type="entry name" value="alpha/beta-Hydrolases"/>
    <property type="match status" value="1"/>
</dbReference>
<evidence type="ECO:0000256" key="4">
    <source>
        <dbReference type="ARBA" id="ARBA00023315"/>
    </source>
</evidence>
<keyword evidence="3" id="KW-0808">Transferase</keyword>
<dbReference type="Gene3D" id="3.30.70.3290">
    <property type="match status" value="1"/>
</dbReference>
<dbReference type="InterPro" id="IPR020806">
    <property type="entry name" value="PKS_PP-bd"/>
</dbReference>
<dbReference type="SUPFAM" id="SSF53901">
    <property type="entry name" value="Thiolase-like"/>
    <property type="match status" value="1"/>
</dbReference>
<sequence length="2133" mass="218001">MDSSLPEYSPAGQPATRARDSWRARLAGLEPTAQVEALLELVATQVAAVTAGATGPGHGADRQLDHTVPWRALGVYRRTADALRGRLAAATGVPLPATLLFERPTPGAVAAFLRAEILGVREETTPARTPRRPARSGRDDDPVVIVGAGCRLPGADSPAALWDLVAQGRDVIGPLPADRGWDLAGVHHPDPDHPGTTYARGGGFLPGIDRFDATFFGIGPREAVAMDPQQRLMLEVSWEALEHAGIDPLGLRGSPTGVFTGVSLQDYGTAWHQAPAELQGHLLTGNAAGVIAGRVAYTLGLEGPALTVDTQCSASLVAVHLAAASLRAGECDLAVAGGVTLMCSPSMLVEFSRKRGLSPDGRCRPFSADADGTGWAEGAAVVVLTRLSDARARRLPVLAVIAGSAVNQDGASNGLTAPNGLSQQRLISQALASAGLRPADVDAVEAHGTGTPLGDPIEARALLAAYGPGRSPDRPLRLGSLKSNIGHAQAAAGVAGVIKMVEALRHETLPASLHVGTPTPHVDWSTGAVALLTSPVAWPAGRRPRRAAVSAFGISGTNAHLIVEEPPAHPRIPTQNTPSPNTPVQDTAVQDTPAVDTPGAGEGSEPAPVTVVLSARGEAALRAHAGRLAAHLGRHPELRGDDIAHTLAARAQLPTRAAAVLDGPPAQRTSRLARTLTALAAGRPAPGLVQGTAPPTRPGGRVALVFTGQGSQLPGMGRDLHAAYPAFARALDGVCAAFDTHLDEPLRDVMFAAAGTRHAALLDETLYTQCALFAYQTALTRLLGTAGVVPQLLLGHSVGELTAAHIAGVWTLPDAAALVAARGRLMQSCRGGAMAALGATEDEARASLAGLERPADIAAVNSTASIVVAGDPDAVTALVAYWAGRGRPTRRLAVRHAFHSAHMDPVLDAFAAVAAGLTYHPPTVPVVSALTGRLTGDPAETPSLPETLRHPETLRGLETLCHTDPAYWVRHIRETVRFGDAVARSGREHPAAYLEVGPRPTLTAHLDGILADTAERAAGGPSARHEPADVPLVTATAANRLTEPVALHTALAALHTHGIPVVWSEINHPAVPGPPSRAGAGARRPAHCDLPGYPFQRQRHWMRPAQGPASPAVGAGAGAADAAAVPTSASTAAGTETSRPGLSRYRTLWRALPASAAPPLAGTPGVASPLSGRWLLLLPPAGVSAAEVSRIGWMVERLGGTAVEVGLGPAEADADADRRRLAHRLRALDPSTGVGGILSLLALDPTPHPGQPALTTGFALTCALAQAHHDLGLQVPLWVLTRGAVGTGPGDPVRDPAAALVWGLGRSLALERPDGWGGLVDVPADLDDGALAWLGSALATPGGEDQFAVRTSALLVPRLVREGPAPDRDVDVDVDRAAGLPAELPLAAAGTTVLITGGTGALGARIARDLARTGSGRLVLASRRGPDAPEAAALRDALAAHGTEIMVRRCDTTDGEQLAVLVGELTGDRDAPLGAIVHAAGVSGPTAELHELDLARIAAVVAPKAAAERLHQLAPEVPLVLLSSISATWGSAGQAAYAAANAHLDALADARLAAGLPTVSVAYGPWADAGMGAEPARRDYLLRRGLLPIPADQAVAALAQALRAEGGADGGADGGAPTKIVTVADVAWDLFLPAFTAARTSHLFDEIAVESGMVAPDPAPGPGLEPAPGPASRPGTGAGTGPGAGPGDLGRLPAAERGRALRDLVQAAAADILGHDDAQAVETGRRFLELGLDSVASVQLSRRLAAATGLRVATTAMFEHPTVADLGDHLAALLAAQPGGATTRGSGTRDGGEQVGVRGLYRQACADGRFAAGVGVLRAAARLRPTFTTPGDLPSRPVPVTLAAGPAQPVLVCLPSMVAPSGPHTFARIALHLHGRRAVHALAHPGFGDGELLPATADLVVDLHADTIARHLPDTPVALAGYSSGGWLAHAVAARLEARGLAPAAIVLLDTWLPGDRIPEADVAEELRGIAVNDQAFALMTEAQVTAQGAYLDLFEGWRPGTVRTPIVMVRAAERMPRRDTEPGPAARTAASPVPASSANPANPAGPVPPVAGGADAWELEFDLVATAGDHQSMMNEHARSTAETVHAWLSGPGPGSGQGGRGGRAGAGGRGDRGGRHGRGAVSRPVGSGAAR</sequence>
<dbReference type="Pfam" id="PF00109">
    <property type="entry name" value="ketoacyl-synt"/>
    <property type="match status" value="1"/>
</dbReference>
<dbReference type="GO" id="GO:0004312">
    <property type="term" value="F:fatty acid synthase activity"/>
    <property type="evidence" value="ECO:0007669"/>
    <property type="project" value="TreeGrafter"/>
</dbReference>
<dbReference type="EMBL" id="MBLM01000047">
    <property type="protein sequence ID" value="OHV42362.1"/>
    <property type="molecule type" value="Genomic_DNA"/>
</dbReference>
<dbReference type="InterPro" id="IPR020841">
    <property type="entry name" value="PKS_Beta-ketoAc_synthase_dom"/>
</dbReference>
<comment type="caution">
    <text evidence="8">The sequence shown here is derived from an EMBL/GenBank/DDBJ whole genome shotgun (WGS) entry which is preliminary data.</text>
</comment>
<dbReference type="Gene3D" id="3.40.47.10">
    <property type="match status" value="1"/>
</dbReference>
<dbReference type="PROSITE" id="PS00012">
    <property type="entry name" value="PHOSPHOPANTETHEINE"/>
    <property type="match status" value="1"/>
</dbReference>
<dbReference type="SMART" id="SM00823">
    <property type="entry name" value="PKS_PP"/>
    <property type="match status" value="2"/>
</dbReference>
<evidence type="ECO:0000256" key="5">
    <source>
        <dbReference type="SAM" id="MobiDB-lite"/>
    </source>
</evidence>
<dbReference type="PROSITE" id="PS50075">
    <property type="entry name" value="CARRIER"/>
    <property type="match status" value="1"/>
</dbReference>
<dbReference type="PANTHER" id="PTHR43775:SF51">
    <property type="entry name" value="INACTIVE PHENOLPHTHIOCEROL SYNTHESIS POLYKETIDE SYNTHASE TYPE I PKS1-RELATED"/>
    <property type="match status" value="1"/>
</dbReference>
<dbReference type="Pfam" id="PF00975">
    <property type="entry name" value="Thioesterase"/>
    <property type="match status" value="1"/>
</dbReference>
<dbReference type="InterPro" id="IPR029058">
    <property type="entry name" value="AB_hydrolase_fold"/>
</dbReference>
<evidence type="ECO:0000256" key="1">
    <source>
        <dbReference type="ARBA" id="ARBA00022450"/>
    </source>
</evidence>
<keyword evidence="2" id="KW-0597">Phosphoprotein</keyword>
<dbReference type="Proteomes" id="UP000179627">
    <property type="component" value="Unassembled WGS sequence"/>
</dbReference>
<dbReference type="SMART" id="SM01294">
    <property type="entry name" value="PKS_PP_betabranch"/>
    <property type="match status" value="1"/>
</dbReference>
<evidence type="ECO:0000256" key="2">
    <source>
        <dbReference type="ARBA" id="ARBA00022553"/>
    </source>
</evidence>
<dbReference type="Gene3D" id="3.40.366.10">
    <property type="entry name" value="Malonyl-Coenzyme A Acyl Carrier Protein, domain 2"/>
    <property type="match status" value="1"/>
</dbReference>
<evidence type="ECO:0000313" key="9">
    <source>
        <dbReference type="Proteomes" id="UP000179627"/>
    </source>
</evidence>
<dbReference type="InterPro" id="IPR057326">
    <property type="entry name" value="KR_dom"/>
</dbReference>
<dbReference type="Pfam" id="PF08659">
    <property type="entry name" value="KR"/>
    <property type="match status" value="1"/>
</dbReference>
<feature type="region of interest" description="Disordered" evidence="5">
    <location>
        <begin position="2075"/>
        <end position="2133"/>
    </location>
</feature>
<dbReference type="InterPro" id="IPR050091">
    <property type="entry name" value="PKS_NRPS_Biosynth_Enz"/>
</dbReference>
<dbReference type="InterPro" id="IPR006162">
    <property type="entry name" value="Ppantetheine_attach_site"/>
</dbReference>
<evidence type="ECO:0000256" key="3">
    <source>
        <dbReference type="ARBA" id="ARBA00022679"/>
    </source>
</evidence>
<dbReference type="Gene3D" id="3.40.50.720">
    <property type="entry name" value="NAD(P)-binding Rossmann-like Domain"/>
    <property type="match status" value="1"/>
</dbReference>
<dbReference type="Pfam" id="PF16197">
    <property type="entry name" value="KAsynt_C_assoc"/>
    <property type="match status" value="1"/>
</dbReference>
<feature type="domain" description="Carrier" evidence="6">
    <location>
        <begin position="1699"/>
        <end position="1774"/>
    </location>
</feature>
<feature type="compositionally biased region" description="Polar residues" evidence="5">
    <location>
        <begin position="573"/>
        <end position="590"/>
    </location>
</feature>
<feature type="domain" description="Ketosynthase family 3 (KS3)" evidence="7">
    <location>
        <begin position="140"/>
        <end position="565"/>
    </location>
</feature>
<dbReference type="SMART" id="SM00822">
    <property type="entry name" value="PKS_KR"/>
    <property type="match status" value="1"/>
</dbReference>
<dbReference type="SMART" id="SM00825">
    <property type="entry name" value="PKS_KS"/>
    <property type="match status" value="1"/>
</dbReference>
<dbReference type="Pfam" id="PF00698">
    <property type="entry name" value="Acyl_transf_1"/>
    <property type="match status" value="1"/>
</dbReference>
<feature type="region of interest" description="Disordered" evidence="5">
    <location>
        <begin position="2014"/>
        <end position="2054"/>
    </location>
</feature>
<keyword evidence="4" id="KW-0012">Acyltransferase</keyword>
<dbReference type="RefSeq" id="WP_071083010.1">
    <property type="nucleotide sequence ID" value="NZ_MBLM01000047.1"/>
</dbReference>
<dbReference type="SUPFAM" id="SSF51735">
    <property type="entry name" value="NAD(P)-binding Rossmann-fold domains"/>
    <property type="match status" value="2"/>
</dbReference>
<dbReference type="FunFam" id="3.40.47.10:FF:000019">
    <property type="entry name" value="Polyketide synthase type I"/>
    <property type="match status" value="1"/>
</dbReference>
<dbReference type="SUPFAM" id="SSF55048">
    <property type="entry name" value="Probable ACP-binding domain of malonyl-CoA ACP transacylase"/>
    <property type="match status" value="1"/>
</dbReference>
<dbReference type="InterPro" id="IPR001031">
    <property type="entry name" value="Thioesterase"/>
</dbReference>
<dbReference type="InterPro" id="IPR014030">
    <property type="entry name" value="Ketoacyl_synth_N"/>
</dbReference>
<dbReference type="InterPro" id="IPR001227">
    <property type="entry name" value="Ac_transferase_dom_sf"/>
</dbReference>
<dbReference type="InterPro" id="IPR016039">
    <property type="entry name" value="Thiolase-like"/>
</dbReference>
<name>A0A1S1RAS1_9ACTN</name>
<dbReference type="Pfam" id="PF02801">
    <property type="entry name" value="Ketoacyl-synt_C"/>
    <property type="match status" value="1"/>
</dbReference>
<dbReference type="PANTHER" id="PTHR43775">
    <property type="entry name" value="FATTY ACID SYNTHASE"/>
    <property type="match status" value="1"/>
</dbReference>
<dbReference type="InterPro" id="IPR032821">
    <property type="entry name" value="PKS_assoc"/>
</dbReference>
<feature type="region of interest" description="Disordered" evidence="5">
    <location>
        <begin position="1654"/>
        <end position="1692"/>
    </location>
</feature>
<accession>A0A1S1RAS1</accession>
<feature type="compositionally biased region" description="Low complexity" evidence="5">
    <location>
        <begin position="2025"/>
        <end position="2043"/>
    </location>
</feature>
<feature type="region of interest" description="Disordered" evidence="5">
    <location>
        <begin position="568"/>
        <end position="606"/>
    </location>
</feature>
<dbReference type="GO" id="GO:0006633">
    <property type="term" value="P:fatty acid biosynthetic process"/>
    <property type="evidence" value="ECO:0007669"/>
    <property type="project" value="TreeGrafter"/>
</dbReference>
<keyword evidence="9" id="KW-1185">Reference proteome</keyword>
<keyword evidence="1" id="KW-0596">Phosphopantetheine</keyword>
<feature type="compositionally biased region" description="Gly residues" evidence="5">
    <location>
        <begin position="2093"/>
        <end position="2110"/>
    </location>
</feature>
<dbReference type="GO" id="GO:0031177">
    <property type="term" value="F:phosphopantetheine binding"/>
    <property type="evidence" value="ECO:0007669"/>
    <property type="project" value="InterPro"/>
</dbReference>
<dbReference type="SMART" id="SM00824">
    <property type="entry name" value="PKS_TE"/>
    <property type="match status" value="1"/>
</dbReference>
<dbReference type="InterPro" id="IPR036291">
    <property type="entry name" value="NAD(P)-bd_dom_sf"/>
</dbReference>
<dbReference type="InterPro" id="IPR020802">
    <property type="entry name" value="TesA-like"/>
</dbReference>
<dbReference type="PROSITE" id="PS52004">
    <property type="entry name" value="KS3_2"/>
    <property type="match status" value="1"/>
</dbReference>
<feature type="compositionally biased region" description="Gly residues" evidence="5">
    <location>
        <begin position="1676"/>
        <end position="1688"/>
    </location>
</feature>
<dbReference type="InterPro" id="IPR014031">
    <property type="entry name" value="Ketoacyl_synth_C"/>
</dbReference>
<proteinExistence type="predicted"/>
<dbReference type="Gene3D" id="1.10.1200.10">
    <property type="entry name" value="ACP-like"/>
    <property type="match status" value="2"/>
</dbReference>
<dbReference type="CDD" id="cd08952">
    <property type="entry name" value="KR_1_SDR_x"/>
    <property type="match status" value="1"/>
</dbReference>
<protein>
    <submittedName>
        <fullName evidence="8">Beta-ketoacyl synthase</fullName>
    </submittedName>
</protein>
<reference evidence="9" key="1">
    <citation type="submission" date="2016-07" db="EMBL/GenBank/DDBJ databases">
        <title>Sequence Frankia sp. strain CcI1.17.</title>
        <authorList>
            <person name="Ghodhbane-Gtari F."/>
            <person name="Swanson E."/>
            <person name="Gueddou A."/>
            <person name="Morris K."/>
            <person name="Hezbri K."/>
            <person name="Ktari A."/>
            <person name="Nouioui I."/>
            <person name="Abebe-Akele F."/>
            <person name="Simpson S."/>
            <person name="Thomas K."/>
            <person name="Gtari M."/>
            <person name="Tisa L.S."/>
            <person name="Hurst S."/>
        </authorList>
    </citation>
    <scope>NUCLEOTIDE SEQUENCE [LARGE SCALE GENOMIC DNA]</scope>
    <source>
        <strain evidence="9">Cc1.17</strain>
    </source>
</reference>
<dbReference type="SMART" id="SM00827">
    <property type="entry name" value="PKS_AT"/>
    <property type="match status" value="1"/>
</dbReference>
<evidence type="ECO:0000313" key="8">
    <source>
        <dbReference type="EMBL" id="OHV42362.1"/>
    </source>
</evidence>
<dbReference type="InterPro" id="IPR016036">
    <property type="entry name" value="Malonyl_transacylase_ACP-bd"/>
</dbReference>
<dbReference type="InterPro" id="IPR009081">
    <property type="entry name" value="PP-bd_ACP"/>
</dbReference>
<dbReference type="InterPro" id="IPR016035">
    <property type="entry name" value="Acyl_Trfase/lysoPLipase"/>
</dbReference>
<dbReference type="InterPro" id="IPR014043">
    <property type="entry name" value="Acyl_transferase_dom"/>
</dbReference>
<dbReference type="Gene3D" id="3.40.50.1820">
    <property type="entry name" value="alpha/beta hydrolase"/>
    <property type="match status" value="1"/>
</dbReference>
<dbReference type="OrthoDB" id="3202594at2"/>
<gene>
    <name evidence="8" type="ORF">CC117_12435</name>
</gene>
<dbReference type="SUPFAM" id="SSF47336">
    <property type="entry name" value="ACP-like"/>
    <property type="match status" value="2"/>
</dbReference>
<dbReference type="Pfam" id="PF00550">
    <property type="entry name" value="PP-binding"/>
    <property type="match status" value="1"/>
</dbReference>
<dbReference type="InterPro" id="IPR013968">
    <property type="entry name" value="PKS_KR"/>
</dbReference>
<evidence type="ECO:0000259" key="7">
    <source>
        <dbReference type="PROSITE" id="PS52004"/>
    </source>
</evidence>
<organism evidence="8 9">
    <name type="scientific">Parafrankia colletiae</name>
    <dbReference type="NCBI Taxonomy" id="573497"/>
    <lineage>
        <taxon>Bacteria</taxon>
        <taxon>Bacillati</taxon>
        <taxon>Actinomycetota</taxon>
        <taxon>Actinomycetes</taxon>
        <taxon>Frankiales</taxon>
        <taxon>Frankiaceae</taxon>
        <taxon>Parafrankia</taxon>
    </lineage>
</organism>
<evidence type="ECO:0000259" key="6">
    <source>
        <dbReference type="PROSITE" id="PS50075"/>
    </source>
</evidence>
<feature type="compositionally biased region" description="Pro residues" evidence="5">
    <location>
        <begin position="1657"/>
        <end position="1671"/>
    </location>
</feature>
<dbReference type="CDD" id="cd00833">
    <property type="entry name" value="PKS"/>
    <property type="match status" value="1"/>
</dbReference>
<dbReference type="SUPFAM" id="SSF52151">
    <property type="entry name" value="FabD/lysophospholipase-like"/>
    <property type="match status" value="1"/>
</dbReference>